<proteinExistence type="predicted"/>
<dbReference type="KEGG" id="ppi:YSA_05441"/>
<evidence type="ECO:0000313" key="2">
    <source>
        <dbReference type="Proteomes" id="UP000005268"/>
    </source>
</evidence>
<dbReference type="Proteomes" id="UP000005268">
    <property type="component" value="Chromosome"/>
</dbReference>
<dbReference type="EMBL" id="CP003588">
    <property type="protein sequence ID" value="AFK69709.1"/>
    <property type="molecule type" value="Genomic_DNA"/>
</dbReference>
<reference evidence="1 2" key="1">
    <citation type="journal article" date="2012" name="J. Bacteriol.">
        <title>Complete Genome Sequence of the Naphthalene-Degrading Pseudomonas putida Strain ND6.</title>
        <authorList>
            <person name="Li S."/>
            <person name="Zhao H."/>
            <person name="Li Y."/>
            <person name="Niu S."/>
            <person name="Cai B."/>
        </authorList>
    </citation>
    <scope>NUCLEOTIDE SEQUENCE [LARGE SCALE GENOMIC DNA]</scope>
    <source>
        <strain evidence="1 2">ND6</strain>
    </source>
</reference>
<sequence length="35" mass="3913">MGIVAYPQSSQHLAQIKKGILKLFFSISRPNQPTL</sequence>
<gene>
    <name evidence="1" type="ORF">YSA_05441</name>
</gene>
<dbReference type="HOGENOM" id="CLU_3366699_0_0_6"/>
<protein>
    <submittedName>
        <fullName evidence="1">Uncharacterized protein</fullName>
    </submittedName>
</protein>
<organism evidence="1 2">
    <name type="scientific">Pseudomonas putida ND6</name>
    <dbReference type="NCBI Taxonomy" id="231023"/>
    <lineage>
        <taxon>Bacteria</taxon>
        <taxon>Pseudomonadati</taxon>
        <taxon>Pseudomonadota</taxon>
        <taxon>Gammaproteobacteria</taxon>
        <taxon>Pseudomonadales</taxon>
        <taxon>Pseudomonadaceae</taxon>
        <taxon>Pseudomonas</taxon>
    </lineage>
</organism>
<accession>I3UW38</accession>
<name>I3UW38_PSEPU</name>
<dbReference type="AlphaFoldDB" id="I3UW38"/>
<evidence type="ECO:0000313" key="1">
    <source>
        <dbReference type="EMBL" id="AFK69709.1"/>
    </source>
</evidence>